<name>A0ACC1B3E5_9ROSI</name>
<evidence type="ECO:0000313" key="1">
    <source>
        <dbReference type="EMBL" id="KAJ0093432.1"/>
    </source>
</evidence>
<evidence type="ECO:0000313" key="2">
    <source>
        <dbReference type="Proteomes" id="UP001164250"/>
    </source>
</evidence>
<accession>A0ACC1B3E5</accession>
<dbReference type="Proteomes" id="UP001164250">
    <property type="component" value="Chromosome 7"/>
</dbReference>
<organism evidence="1 2">
    <name type="scientific">Pistacia atlantica</name>
    <dbReference type="NCBI Taxonomy" id="434234"/>
    <lineage>
        <taxon>Eukaryota</taxon>
        <taxon>Viridiplantae</taxon>
        <taxon>Streptophyta</taxon>
        <taxon>Embryophyta</taxon>
        <taxon>Tracheophyta</taxon>
        <taxon>Spermatophyta</taxon>
        <taxon>Magnoliopsida</taxon>
        <taxon>eudicotyledons</taxon>
        <taxon>Gunneridae</taxon>
        <taxon>Pentapetalae</taxon>
        <taxon>rosids</taxon>
        <taxon>malvids</taxon>
        <taxon>Sapindales</taxon>
        <taxon>Anacardiaceae</taxon>
        <taxon>Pistacia</taxon>
    </lineage>
</organism>
<gene>
    <name evidence="1" type="ORF">Patl1_25347</name>
</gene>
<sequence length="390" mass="41065">MPAAFPPHAPSLRRERMDKPLVDHESGAGKGDMLTTDIEGEISSSGKTAVQKTRSLTGLARLAVNFYLKDDLHLDPAETAVISGFSALPWLIKPLYGFISDSLPLFGYRRRSYLVLSGLLGAISWSLMATLVDSKYSAGLSILLGSLSVAFSDVVSCRFHGCGKGSRGESQSVSGSLQSLCWGSSAFGGIVSSYFSGSLVDAYGVRFVFGVTALLPLITSGVAVLVQEQRVDWSSLGAESSFSTNKLGFTPEFLGRVKLVTSIASLLGVGLYNGFLKNVPLRKIFLGTTIIGTALGMTQVFLVTGLNRKFGISDEWFAIGDSLIITVLGQASFMPVLVLAARLCPEGMEATLFATLMSISNGGSVLGGLIGAGLMQLIVAIAPPRSTTPG</sequence>
<keyword evidence="2" id="KW-1185">Reference proteome</keyword>
<dbReference type="EMBL" id="CM047903">
    <property type="protein sequence ID" value="KAJ0093432.1"/>
    <property type="molecule type" value="Genomic_DNA"/>
</dbReference>
<protein>
    <submittedName>
        <fullName evidence="1">Uncharacterized protein</fullName>
    </submittedName>
</protein>
<reference evidence="2" key="1">
    <citation type="journal article" date="2023" name="G3 (Bethesda)">
        <title>Genome assembly and association tests identify interacting loci associated with vigor, precocity, and sex in interspecific pistachio rootstocks.</title>
        <authorList>
            <person name="Palmer W."/>
            <person name="Jacygrad E."/>
            <person name="Sagayaradj S."/>
            <person name="Cavanaugh K."/>
            <person name="Han R."/>
            <person name="Bertier L."/>
            <person name="Beede B."/>
            <person name="Kafkas S."/>
            <person name="Golino D."/>
            <person name="Preece J."/>
            <person name="Michelmore R."/>
        </authorList>
    </citation>
    <scope>NUCLEOTIDE SEQUENCE [LARGE SCALE GENOMIC DNA]</scope>
</reference>
<comment type="caution">
    <text evidence="1">The sequence shown here is derived from an EMBL/GenBank/DDBJ whole genome shotgun (WGS) entry which is preliminary data.</text>
</comment>
<proteinExistence type="predicted"/>